<sequence>MTELPKGWAEAAAGAVCDVVGGATPRTDTAAYWGGEIPWVTPDDLSKDRRKLVDGGRRSLTQVGLESCAATLVPAGTVLFTSRAPIGYVAIASRPVATNQGFKSLTPSDALTSDFLYWQLQYLTETIRGLGSGTTFAEVSKKVMATVPLRIAPIAEQERIVTAIEEAFSKLDAGEAGLRVVRQLLKRMRDAILSAAVTGRLVPQDPTDAPAAKLLADLGLEAAEPEGVPELPPSWSWAELGVIAEVVGGVTKDSKRQSDPSFVEVPYLRVANVQRGFLDLETITTIRVAPEKAAQLELQPGDVLFNEGGDRDKLGRGWVWEGQIASCIHQNHVFRARLSGGVEPKLVSIWGNTFGRGWFEDRGKQTTNLASLNLKTLKAFPVPIAPVEEQSRILAEVERQMSFLDACERAVDVGLARSAGLRRSVLKAAFEGQLVPQDPSDEPATVLLERIRAERSAQPVAKRRARQTA</sequence>
<dbReference type="PANTHER" id="PTHR43140">
    <property type="entry name" value="TYPE-1 RESTRICTION ENZYME ECOKI SPECIFICITY PROTEIN"/>
    <property type="match status" value="1"/>
</dbReference>
<protein>
    <submittedName>
        <fullName evidence="5">Type I restriction-modification system, specificity subunit S</fullName>
        <ecNumber evidence="5">3.1.21.3</ecNumber>
    </submittedName>
</protein>
<keyword evidence="3" id="KW-0238">DNA-binding</keyword>
<dbReference type="GO" id="GO:0003677">
    <property type="term" value="F:DNA binding"/>
    <property type="evidence" value="ECO:0007669"/>
    <property type="project" value="UniProtKB-KW"/>
</dbReference>
<dbReference type="InterPro" id="IPR000055">
    <property type="entry name" value="Restrct_endonuc_typeI_TRD"/>
</dbReference>
<organism evidence="5">
    <name type="scientific">uncultured bacterium A1Q1_fos_515</name>
    <dbReference type="NCBI Taxonomy" id="1256581"/>
    <lineage>
        <taxon>Bacteria</taxon>
        <taxon>environmental samples</taxon>
    </lineage>
</organism>
<keyword evidence="5" id="KW-0378">Hydrolase</keyword>
<dbReference type="SUPFAM" id="SSF116734">
    <property type="entry name" value="DNA methylase specificity domain"/>
    <property type="match status" value="2"/>
</dbReference>
<dbReference type="AlphaFoldDB" id="L7VYU4"/>
<dbReference type="GO" id="GO:0009307">
    <property type="term" value="P:DNA restriction-modification system"/>
    <property type="evidence" value="ECO:0007669"/>
    <property type="project" value="UniProtKB-KW"/>
</dbReference>
<name>L7VYU4_9BACT</name>
<comment type="similarity">
    <text evidence="1">Belongs to the type-I restriction system S methylase family.</text>
</comment>
<dbReference type="InterPro" id="IPR044946">
    <property type="entry name" value="Restrct_endonuc_typeI_TRD_sf"/>
</dbReference>
<dbReference type="EC" id="3.1.21.3" evidence="5"/>
<dbReference type="CDD" id="cd17253">
    <property type="entry name" value="RMtype1_S_Eco933I-TRD2-CR2_like"/>
    <property type="match status" value="1"/>
</dbReference>
<dbReference type="CDD" id="cd17273">
    <property type="entry name" value="RMtype1_S_EcoJA69PI-TRD1-CR1_like"/>
    <property type="match status" value="1"/>
</dbReference>
<evidence type="ECO:0000313" key="5">
    <source>
        <dbReference type="EMBL" id="AGC71305.1"/>
    </source>
</evidence>
<proteinExistence type="inferred from homology"/>
<dbReference type="Pfam" id="PF01420">
    <property type="entry name" value="Methylase_S"/>
    <property type="match status" value="1"/>
</dbReference>
<evidence type="ECO:0000256" key="2">
    <source>
        <dbReference type="ARBA" id="ARBA00022747"/>
    </source>
</evidence>
<dbReference type="PANTHER" id="PTHR43140:SF1">
    <property type="entry name" value="TYPE I RESTRICTION ENZYME ECOKI SPECIFICITY SUBUNIT"/>
    <property type="match status" value="1"/>
</dbReference>
<accession>L7VYU4</accession>
<feature type="domain" description="Type I restriction modification DNA specificity" evidence="4">
    <location>
        <begin position="5"/>
        <end position="166"/>
    </location>
</feature>
<dbReference type="Gene3D" id="3.90.220.20">
    <property type="entry name" value="DNA methylase specificity domains"/>
    <property type="match status" value="2"/>
</dbReference>
<reference evidence="5" key="1">
    <citation type="submission" date="2012-09" db="EMBL/GenBank/DDBJ databases">
        <title>Metagenomic Characterization of a Microbial Community in Wastewater Detects High Levels of Antibiotic Resistance.</title>
        <authorList>
            <person name="Abrams M."/>
            <person name="Caldwell A."/>
            <person name="Vandaei E."/>
            <person name="Lee W."/>
            <person name="Perrott J."/>
            <person name="Khan S.Y."/>
            <person name="Ta J."/>
            <person name="Romero D."/>
            <person name="Nguyen V."/>
            <person name="Pourmand N."/>
            <person name="Ouverney C.C."/>
        </authorList>
    </citation>
    <scope>NUCLEOTIDE SEQUENCE</scope>
</reference>
<keyword evidence="2" id="KW-0680">Restriction system</keyword>
<dbReference type="GO" id="GO:0009035">
    <property type="term" value="F:type I site-specific deoxyribonuclease activity"/>
    <property type="evidence" value="ECO:0007669"/>
    <property type="project" value="UniProtKB-EC"/>
</dbReference>
<evidence type="ECO:0000256" key="1">
    <source>
        <dbReference type="ARBA" id="ARBA00010923"/>
    </source>
</evidence>
<dbReference type="EMBL" id="JX649868">
    <property type="protein sequence ID" value="AGC71305.1"/>
    <property type="molecule type" value="Genomic_DNA"/>
</dbReference>
<evidence type="ECO:0000259" key="4">
    <source>
        <dbReference type="Pfam" id="PF01420"/>
    </source>
</evidence>
<dbReference type="REBASE" id="60188">
    <property type="entry name" value="S.UbaA1Q1ORFAP"/>
</dbReference>
<evidence type="ECO:0000256" key="3">
    <source>
        <dbReference type="ARBA" id="ARBA00023125"/>
    </source>
</evidence>
<dbReference type="InterPro" id="IPR051212">
    <property type="entry name" value="Type-I_RE_S_subunit"/>
</dbReference>